<dbReference type="GO" id="GO:0005975">
    <property type="term" value="P:carbohydrate metabolic process"/>
    <property type="evidence" value="ECO:0007669"/>
    <property type="project" value="InterPro"/>
</dbReference>
<sequence length="761" mass="84210">MKMFSVLGLLIIVGAIGVRAQPPRKSRALVSHKVDLVDPFIGTGGHGHTFPGATVPYGMVQLSPDTRLNGWDACSGYHSSDQAILGFSHTHLSGTGIGDYGDILFMPTTGVQPLTQGTAETPDAGYCSAKVPGTERASPGYYTVTLKDYNVKAELTATTRAGMHRYTFPAGSDAGLIVDVGHTLQSHQNVVNEIEVINDHELRGRKVTKGWARDQHIYFHVVFSEPFTYTLAVNQELLDATARTTNKTGAKALLKFKTGAGKAVLAKVGISGVDYDGARNNVTREIAGWDFAAVQTAAAAAWEEWLGKIEITGGTPDQQKIFYTAMYHTAISPNVYTDIDGRYRGMDKRTHAANGSDNYTVFSLWDTFRAFHPLMTIINPGRNEAWIRAMVRKYEERGVLPMWELSSNETGTMIGYHSVPVIVDSYFKGYRNFDVEKAYQAIVHSSTYDTVNVSFPDEEIKRNLMPKAKYYNQTLGFIPCDKENESVSKALEYAYNDWCIAQMAKALGKTADYEKFSARSKRYQLYFDKSTGFMRGKKADGTWKTPFDPRFSNHREDEYVEGNAYQWSWFVPHDVDGLVTLHGGKAAFATRLDSLFAAKSDLAGQNVSADISGLIGQYAHGNEPSHHIAYLYNYIGQPWKTQALVDQILTTLYFNDQNGLSGNEDCGQMSAWYILSSLGFYQVSPGNPTYTLGRPLFEEVTVHLDGGKKFVIKAPHNTAQTKYVQQAKLNGKVLSTPFFAHADLAKGGILEFTMSAQPRGK</sequence>
<keyword evidence="6" id="KW-0378">Hydrolase</keyword>
<organism evidence="6 7">
    <name type="scientific">Dawidia cretensis</name>
    <dbReference type="NCBI Taxonomy" id="2782350"/>
    <lineage>
        <taxon>Bacteria</taxon>
        <taxon>Pseudomonadati</taxon>
        <taxon>Bacteroidota</taxon>
        <taxon>Cytophagia</taxon>
        <taxon>Cytophagales</taxon>
        <taxon>Chryseotaleaceae</taxon>
        <taxon>Dawidia</taxon>
    </lineage>
</organism>
<dbReference type="GO" id="GO:0030246">
    <property type="term" value="F:carbohydrate binding"/>
    <property type="evidence" value="ECO:0007669"/>
    <property type="project" value="InterPro"/>
</dbReference>
<dbReference type="RefSeq" id="WP_254083220.1">
    <property type="nucleotide sequence ID" value="NZ_JAHESE010000003.1"/>
</dbReference>
<dbReference type="InterPro" id="IPR041371">
    <property type="entry name" value="GH92_N"/>
</dbReference>
<comment type="cofactor">
    <cofactor evidence="1">
        <name>Ca(2+)</name>
        <dbReference type="ChEBI" id="CHEBI:29108"/>
    </cofactor>
</comment>
<dbReference type="InterPro" id="IPR012939">
    <property type="entry name" value="Glyco_hydro_92"/>
</dbReference>
<dbReference type="PANTHER" id="PTHR12143:SF39">
    <property type="entry name" value="SECRETED PROTEIN"/>
    <property type="match status" value="1"/>
</dbReference>
<evidence type="ECO:0000313" key="6">
    <source>
        <dbReference type="EMBL" id="MBT1707629.1"/>
    </source>
</evidence>
<evidence type="ECO:0000259" key="4">
    <source>
        <dbReference type="Pfam" id="PF07971"/>
    </source>
</evidence>
<dbReference type="Gene3D" id="1.20.1050.60">
    <property type="entry name" value="alpha-1,2-mannosidase"/>
    <property type="match status" value="1"/>
</dbReference>
<dbReference type="Gene3D" id="3.30.2080.10">
    <property type="entry name" value="GH92 mannosidase domain"/>
    <property type="match status" value="1"/>
</dbReference>
<dbReference type="EMBL" id="JAHESE010000003">
    <property type="protein sequence ID" value="MBT1707629.1"/>
    <property type="molecule type" value="Genomic_DNA"/>
</dbReference>
<evidence type="ECO:0000256" key="2">
    <source>
        <dbReference type="ARBA" id="ARBA00011245"/>
    </source>
</evidence>
<protein>
    <submittedName>
        <fullName evidence="6">GH92 family glycosyl hydrolase</fullName>
        <ecNumber evidence="6">3.2.1.-</ecNumber>
    </submittedName>
</protein>
<dbReference type="GO" id="GO:0005829">
    <property type="term" value="C:cytosol"/>
    <property type="evidence" value="ECO:0007669"/>
    <property type="project" value="TreeGrafter"/>
</dbReference>
<dbReference type="Pfam" id="PF07971">
    <property type="entry name" value="Glyco_hydro_92"/>
    <property type="match status" value="1"/>
</dbReference>
<comment type="subunit">
    <text evidence="2">Monomer.</text>
</comment>
<dbReference type="Proteomes" id="UP001319080">
    <property type="component" value="Unassembled WGS sequence"/>
</dbReference>
<dbReference type="NCBIfam" id="TIGR01180">
    <property type="entry name" value="aman2_put"/>
    <property type="match status" value="1"/>
</dbReference>
<dbReference type="Gene3D" id="1.20.1610.10">
    <property type="entry name" value="alpha-1,2-mannosidases domains"/>
    <property type="match status" value="1"/>
</dbReference>
<dbReference type="FunFam" id="3.30.2080.10:FF:000001">
    <property type="entry name" value="Alpha-1,2-mannosidase subfamily"/>
    <property type="match status" value="1"/>
</dbReference>
<evidence type="ECO:0000313" key="7">
    <source>
        <dbReference type="Proteomes" id="UP001319080"/>
    </source>
</evidence>
<feature type="domain" description="Glycosyl hydrolase family 92 N-terminal" evidence="5">
    <location>
        <begin position="36"/>
        <end position="271"/>
    </location>
</feature>
<keyword evidence="7" id="KW-1185">Reference proteome</keyword>
<keyword evidence="3" id="KW-0106">Calcium</keyword>
<reference evidence="6 7" key="1">
    <citation type="submission" date="2021-05" db="EMBL/GenBank/DDBJ databases">
        <title>A Polyphasic approach of four new species of the genus Ohtaekwangia: Ohtaekwangia histidinii sp. nov., Ohtaekwangia cretensis sp. nov., Ohtaekwangia indiensis sp. nov., Ohtaekwangia reichenbachii sp. nov. from diverse environment.</title>
        <authorList>
            <person name="Octaviana S."/>
        </authorList>
    </citation>
    <scope>NUCLEOTIDE SEQUENCE [LARGE SCALE GENOMIC DNA]</scope>
    <source>
        <strain evidence="6 7">PWU5</strain>
    </source>
</reference>
<accession>A0AAP2DXL7</accession>
<evidence type="ECO:0000256" key="1">
    <source>
        <dbReference type="ARBA" id="ARBA00001913"/>
    </source>
</evidence>
<dbReference type="AlphaFoldDB" id="A0AAP2DXL7"/>
<dbReference type="GO" id="GO:0000224">
    <property type="term" value="F:peptide-N4-(N-acetyl-beta-glucosaminyl)asparagine amidase activity"/>
    <property type="evidence" value="ECO:0007669"/>
    <property type="project" value="TreeGrafter"/>
</dbReference>
<dbReference type="Gene3D" id="2.70.98.10">
    <property type="match status" value="1"/>
</dbReference>
<comment type="caution">
    <text evidence="6">The sequence shown here is derived from an EMBL/GenBank/DDBJ whole genome shotgun (WGS) entry which is preliminary data.</text>
</comment>
<evidence type="ECO:0000256" key="3">
    <source>
        <dbReference type="ARBA" id="ARBA00022837"/>
    </source>
</evidence>
<dbReference type="EC" id="3.2.1.-" evidence="6"/>
<dbReference type="InterPro" id="IPR005887">
    <property type="entry name" value="GH92_a_mannosidase_put"/>
</dbReference>
<dbReference type="InterPro" id="IPR050883">
    <property type="entry name" value="PNGase"/>
</dbReference>
<keyword evidence="6" id="KW-0326">Glycosidase</keyword>
<dbReference type="FunFam" id="1.20.1050.60:FF:000001">
    <property type="entry name" value="Putative alpha-1,2-mannosidase"/>
    <property type="match status" value="1"/>
</dbReference>
<gene>
    <name evidence="6" type="ORF">KK062_05315</name>
</gene>
<dbReference type="InterPro" id="IPR014718">
    <property type="entry name" value="GH-type_carb-bd"/>
</dbReference>
<proteinExistence type="predicted"/>
<dbReference type="FunFam" id="1.20.1610.10:FF:000001">
    <property type="entry name" value="Putative alpha-1,2-mannosidase"/>
    <property type="match status" value="1"/>
</dbReference>
<dbReference type="InterPro" id="IPR008928">
    <property type="entry name" value="6-hairpin_glycosidase_sf"/>
</dbReference>
<evidence type="ECO:0000259" key="5">
    <source>
        <dbReference type="Pfam" id="PF17678"/>
    </source>
</evidence>
<name>A0AAP2DXL7_9BACT</name>
<dbReference type="PANTHER" id="PTHR12143">
    <property type="entry name" value="PEPTIDE N-GLYCANASE PNGASE -RELATED"/>
    <property type="match status" value="1"/>
</dbReference>
<dbReference type="SUPFAM" id="SSF48208">
    <property type="entry name" value="Six-hairpin glycosidases"/>
    <property type="match status" value="1"/>
</dbReference>
<dbReference type="Pfam" id="PF17678">
    <property type="entry name" value="Glyco_hydro_92N"/>
    <property type="match status" value="1"/>
</dbReference>
<dbReference type="GO" id="GO:0006516">
    <property type="term" value="P:glycoprotein catabolic process"/>
    <property type="evidence" value="ECO:0007669"/>
    <property type="project" value="TreeGrafter"/>
</dbReference>
<dbReference type="GO" id="GO:0016798">
    <property type="term" value="F:hydrolase activity, acting on glycosyl bonds"/>
    <property type="evidence" value="ECO:0007669"/>
    <property type="project" value="UniProtKB-KW"/>
</dbReference>
<feature type="domain" description="Glycosyl hydrolase family 92" evidence="4">
    <location>
        <begin position="277"/>
        <end position="755"/>
    </location>
</feature>